<proteinExistence type="predicted"/>
<dbReference type="InterPro" id="IPR036779">
    <property type="entry name" value="LysM_dom_sf"/>
</dbReference>
<feature type="domain" description="LysM" evidence="3">
    <location>
        <begin position="147"/>
        <end position="190"/>
    </location>
</feature>
<dbReference type="Pfam" id="PF01476">
    <property type="entry name" value="LysM"/>
    <property type="match status" value="4"/>
</dbReference>
<dbReference type="Proteomes" id="UP001198402">
    <property type="component" value="Unassembled WGS sequence"/>
</dbReference>
<dbReference type="SMART" id="SM00257">
    <property type="entry name" value="LysM"/>
    <property type="match status" value="4"/>
</dbReference>
<dbReference type="InterPro" id="IPR018060">
    <property type="entry name" value="HTH_AraC"/>
</dbReference>
<feature type="domain" description="HTH araC/xylS-type" evidence="2">
    <location>
        <begin position="548"/>
        <end position="570"/>
    </location>
</feature>
<dbReference type="SUPFAM" id="SSF54106">
    <property type="entry name" value="LysM domain"/>
    <property type="match status" value="3"/>
</dbReference>
<dbReference type="SUPFAM" id="SSF53822">
    <property type="entry name" value="Periplasmic binding protein-like I"/>
    <property type="match status" value="1"/>
</dbReference>
<dbReference type="EMBL" id="JAIUJS010000005">
    <property type="protein sequence ID" value="MCA0153779.1"/>
    <property type="molecule type" value="Genomic_DNA"/>
</dbReference>
<dbReference type="PROSITE" id="PS51782">
    <property type="entry name" value="LYSM"/>
    <property type="match status" value="3"/>
</dbReference>
<feature type="domain" description="LysM" evidence="3">
    <location>
        <begin position="86"/>
        <end position="130"/>
    </location>
</feature>
<dbReference type="Gene3D" id="3.10.350.10">
    <property type="entry name" value="LysM domain"/>
    <property type="match status" value="3"/>
</dbReference>
<accession>A0ABS7Y3F7</accession>
<sequence length="634" mass="72596">MKKFLSLLFFVLAFNLFAQNYKTHKVEKGETIESVAKQYLVTPFDIYALNPDIKGSLKPNTVLIIPNSKVKNEPQEEETSELIGYKSHKVKRKETLFSISKKYSVSIEDIKKANRFLYSENLKKGVKLRIPKYKTVIYKKSYNNTIKKYTVLPKEGKWRIAYKFGITVDELEDLNPNMKEVLQPGDELNVPNIADNEEKAIEESYNYYEVLPKEGFYRLKIKTGLTQEELEELNPELKETGLKAGMVLKLPEKLEVEGELGSVETTALHSKLSNFETKKIALMLPYRLNKVDVDSVAETKDMIKNSRLMSVVLDFHAGVLMALDSAKQLGISTDLKVLDTQYQISKTREILEDNDFSDYDAVIGPMKAQCFDRVASTLRRDGVPVIAALNKPNEVYSNVFQTIPQDKLLRKTMIDFIKADSLKRQVVVISDQANRSSAEMLKKEFPEAKLIFSRNNSKTKKDGYYIFPTDLENVFPTGKSIVFLETTSNPLASSVISMLNGLNNENEQIVLVTLDKNRAFEGKNIDNYHLSNLKFHYPSVNKNFEEQNNSSFVKGYKRTYGVSPSKYASRGFDLTLDILLRLATEKDLYEASTEDVETEYIENKFRYNKAMFGGYVNEAIYIVKYDDLRIVRAK</sequence>
<dbReference type="InterPro" id="IPR018392">
    <property type="entry name" value="LysM"/>
</dbReference>
<dbReference type="PANTHER" id="PTHR33734:SF22">
    <property type="entry name" value="MEMBRANE-BOUND LYTIC MUREIN TRANSGLYCOSYLASE D"/>
    <property type="match status" value="1"/>
</dbReference>
<feature type="domain" description="LysM" evidence="3">
    <location>
        <begin position="22"/>
        <end position="65"/>
    </location>
</feature>
<evidence type="ECO:0000259" key="3">
    <source>
        <dbReference type="PROSITE" id="PS51782"/>
    </source>
</evidence>
<evidence type="ECO:0000313" key="5">
    <source>
        <dbReference type="Proteomes" id="UP001198402"/>
    </source>
</evidence>
<gene>
    <name evidence="4" type="ORF">LBV24_11165</name>
</gene>
<dbReference type="CDD" id="cd00118">
    <property type="entry name" value="LysM"/>
    <property type="match status" value="3"/>
</dbReference>
<dbReference type="Gene3D" id="3.40.50.2300">
    <property type="match status" value="2"/>
</dbReference>
<dbReference type="PANTHER" id="PTHR33734">
    <property type="entry name" value="LYSM DOMAIN-CONTAINING GPI-ANCHORED PROTEIN 2"/>
    <property type="match status" value="1"/>
</dbReference>
<organism evidence="4 5">
    <name type="scientific">Winogradskyella vincentii</name>
    <dbReference type="NCBI Taxonomy" id="2877122"/>
    <lineage>
        <taxon>Bacteria</taxon>
        <taxon>Pseudomonadati</taxon>
        <taxon>Bacteroidota</taxon>
        <taxon>Flavobacteriia</taxon>
        <taxon>Flavobacteriales</taxon>
        <taxon>Flavobacteriaceae</taxon>
        <taxon>Winogradskyella</taxon>
    </lineage>
</organism>
<protein>
    <submittedName>
        <fullName evidence="4">LysM peptidoglycan-binding domain-containing protein</fullName>
    </submittedName>
</protein>
<evidence type="ECO:0000259" key="2">
    <source>
        <dbReference type="PROSITE" id="PS01124"/>
    </source>
</evidence>
<evidence type="ECO:0000256" key="1">
    <source>
        <dbReference type="SAM" id="SignalP"/>
    </source>
</evidence>
<evidence type="ECO:0000313" key="4">
    <source>
        <dbReference type="EMBL" id="MCA0153779.1"/>
    </source>
</evidence>
<dbReference type="PROSITE" id="PS01124">
    <property type="entry name" value="HTH_ARAC_FAMILY_2"/>
    <property type="match status" value="1"/>
</dbReference>
<feature type="signal peptide" evidence="1">
    <location>
        <begin position="1"/>
        <end position="18"/>
    </location>
</feature>
<keyword evidence="1" id="KW-0732">Signal</keyword>
<reference evidence="5" key="1">
    <citation type="submission" date="2023-07" db="EMBL/GenBank/DDBJ databases">
        <authorList>
            <person name="Yue Y."/>
        </authorList>
    </citation>
    <scope>NUCLEOTIDE SEQUENCE [LARGE SCALE GENOMIC DNA]</scope>
    <source>
        <strain evidence="5">2Y89</strain>
    </source>
</reference>
<name>A0ABS7Y3F7_9FLAO</name>
<comment type="caution">
    <text evidence="4">The sequence shown here is derived from an EMBL/GenBank/DDBJ whole genome shotgun (WGS) entry which is preliminary data.</text>
</comment>
<feature type="chain" id="PRO_5047016871" evidence="1">
    <location>
        <begin position="19"/>
        <end position="634"/>
    </location>
</feature>
<dbReference type="InterPro" id="IPR028082">
    <property type="entry name" value="Peripla_BP_I"/>
</dbReference>
<keyword evidence="5" id="KW-1185">Reference proteome</keyword>